<dbReference type="PANTHER" id="PTHR34070">
    <property type="entry name" value="ARMADILLO-TYPE FOLD"/>
    <property type="match status" value="1"/>
</dbReference>
<evidence type="ECO:0000313" key="1">
    <source>
        <dbReference type="EMBL" id="MBJ2176449.1"/>
    </source>
</evidence>
<dbReference type="SUPFAM" id="SSF48371">
    <property type="entry name" value="ARM repeat"/>
    <property type="match status" value="1"/>
</dbReference>
<dbReference type="PANTHER" id="PTHR34070:SF1">
    <property type="entry name" value="DNA ALKYLATION REPAIR PROTEIN"/>
    <property type="match status" value="1"/>
</dbReference>
<proteinExistence type="predicted"/>
<dbReference type="EMBL" id="JAEHFJ010000016">
    <property type="protein sequence ID" value="MBJ2176449.1"/>
    <property type="molecule type" value="Genomic_DNA"/>
</dbReference>
<dbReference type="InterPro" id="IPR016024">
    <property type="entry name" value="ARM-type_fold"/>
</dbReference>
<accession>A0ABS0WWR7</accession>
<protein>
    <submittedName>
        <fullName evidence="1">DNA alkylation repair protein</fullName>
    </submittedName>
</protein>
<dbReference type="Proteomes" id="UP000623301">
    <property type="component" value="Unassembled WGS sequence"/>
</dbReference>
<dbReference type="Pfam" id="PF08713">
    <property type="entry name" value="DNA_alkylation"/>
    <property type="match status" value="1"/>
</dbReference>
<name>A0ABS0WWR7_9FLAO</name>
<keyword evidence="2" id="KW-1185">Reference proteome</keyword>
<organism evidence="1 2">
    <name type="scientific">Aureibaculum flavum</name>
    <dbReference type="NCBI Taxonomy" id="2795986"/>
    <lineage>
        <taxon>Bacteria</taxon>
        <taxon>Pseudomonadati</taxon>
        <taxon>Bacteroidota</taxon>
        <taxon>Flavobacteriia</taxon>
        <taxon>Flavobacteriales</taxon>
        <taxon>Flavobacteriaceae</taxon>
        <taxon>Aureibaculum</taxon>
    </lineage>
</organism>
<reference evidence="1 2" key="1">
    <citation type="submission" date="2020-12" db="EMBL/GenBank/DDBJ databases">
        <title>Aureibaculum luteum sp. nov. and Aureibaculum flavum sp. nov., novel members of the family Flavobacteriaceae isolated from Antarctic intertidal sediments.</title>
        <authorList>
            <person name="He X."/>
            <person name="Zhang X."/>
        </authorList>
    </citation>
    <scope>NUCLEOTIDE SEQUENCE [LARGE SCALE GENOMIC DNA]</scope>
    <source>
        <strain evidence="1 2">A20</strain>
    </source>
</reference>
<dbReference type="RefSeq" id="WP_198843037.1">
    <property type="nucleotide sequence ID" value="NZ_JAEHFJ010000016.1"/>
</dbReference>
<dbReference type="Gene3D" id="1.25.10.90">
    <property type="match status" value="1"/>
</dbReference>
<gene>
    <name evidence="1" type="ORF">JBL43_19520</name>
</gene>
<dbReference type="CDD" id="cd07064">
    <property type="entry name" value="AlkD_like_1"/>
    <property type="match status" value="1"/>
</dbReference>
<sequence length="222" mass="26461">MSDFITTLTTEFKRQANPEIAEAQKAYMRGQFEYFGLKTPTRRAIQKPFLVKAHLPKKEELNAMVKTLWTKPQRDYHYFAQELVFKYVKQFKKEDIALLENMISYNSWWDTVDYIAVKLMGSYFKQFPEQRTIYCNKWLQTDSIWLQRAALLFQLKYKTEMDTQLLSTSINTLLGTNEFYINKAIGWVLREYSRTNPEWVIAFVDKTKLSNLSKKEALRLLK</sequence>
<dbReference type="InterPro" id="IPR014825">
    <property type="entry name" value="DNA_alkylation"/>
</dbReference>
<comment type="caution">
    <text evidence="1">The sequence shown here is derived from an EMBL/GenBank/DDBJ whole genome shotgun (WGS) entry which is preliminary data.</text>
</comment>
<evidence type="ECO:0000313" key="2">
    <source>
        <dbReference type="Proteomes" id="UP000623301"/>
    </source>
</evidence>